<dbReference type="AlphaFoldDB" id="A0A9N9Z0X4"/>
<organism evidence="7 8">
    <name type="scientific">Clonostachys solani</name>
    <dbReference type="NCBI Taxonomy" id="160281"/>
    <lineage>
        <taxon>Eukaryota</taxon>
        <taxon>Fungi</taxon>
        <taxon>Dikarya</taxon>
        <taxon>Ascomycota</taxon>
        <taxon>Pezizomycotina</taxon>
        <taxon>Sordariomycetes</taxon>
        <taxon>Hypocreomycetidae</taxon>
        <taxon>Hypocreales</taxon>
        <taxon>Bionectriaceae</taxon>
        <taxon>Clonostachys</taxon>
    </lineage>
</organism>
<evidence type="ECO:0000313" key="7">
    <source>
        <dbReference type="EMBL" id="CAH0047052.1"/>
    </source>
</evidence>
<evidence type="ECO:0000256" key="1">
    <source>
        <dbReference type="ARBA" id="ARBA00005854"/>
    </source>
</evidence>
<keyword evidence="3" id="KW-0520">NAD</keyword>
<dbReference type="Pfam" id="PF02826">
    <property type="entry name" value="2-Hacid_dh_C"/>
    <property type="match status" value="1"/>
</dbReference>
<feature type="domain" description="D-isomer specific 2-hydroxyacid dehydrogenase catalytic" evidence="5">
    <location>
        <begin position="33"/>
        <end position="324"/>
    </location>
</feature>
<reference evidence="7 8" key="2">
    <citation type="submission" date="2021-10" db="EMBL/GenBank/DDBJ databases">
        <authorList>
            <person name="Piombo E."/>
        </authorList>
    </citation>
    <scope>NUCLEOTIDE SEQUENCE [LARGE SCALE GENOMIC DNA]</scope>
</reference>
<dbReference type="SUPFAM" id="SSF52283">
    <property type="entry name" value="Formate/glycerate dehydrogenase catalytic domain-like"/>
    <property type="match status" value="1"/>
</dbReference>
<dbReference type="Gene3D" id="3.40.50.720">
    <property type="entry name" value="NAD(P)-binding Rossmann-like Domain"/>
    <property type="match status" value="2"/>
</dbReference>
<dbReference type="GO" id="GO:0051287">
    <property type="term" value="F:NAD binding"/>
    <property type="evidence" value="ECO:0007669"/>
    <property type="project" value="InterPro"/>
</dbReference>
<keyword evidence="2 4" id="KW-0560">Oxidoreductase</keyword>
<dbReference type="FunFam" id="3.40.50.720:FF:000203">
    <property type="entry name" value="D-3-phosphoglycerate dehydrogenase (SerA)"/>
    <property type="match status" value="1"/>
</dbReference>
<dbReference type="InterPro" id="IPR050418">
    <property type="entry name" value="D-iso_2-hydroxyacid_DH_PdxB"/>
</dbReference>
<evidence type="ECO:0000256" key="3">
    <source>
        <dbReference type="ARBA" id="ARBA00023027"/>
    </source>
</evidence>
<evidence type="ECO:0000259" key="5">
    <source>
        <dbReference type="Pfam" id="PF00389"/>
    </source>
</evidence>
<evidence type="ECO:0000259" key="6">
    <source>
        <dbReference type="Pfam" id="PF02826"/>
    </source>
</evidence>
<dbReference type="InterPro" id="IPR006139">
    <property type="entry name" value="D-isomer_2_OHA_DH_cat_dom"/>
</dbReference>
<proteinExistence type="inferred from homology"/>
<gene>
    <name evidence="7" type="ORF">CSOL1703_00013291</name>
</gene>
<dbReference type="PROSITE" id="PS00065">
    <property type="entry name" value="D_2_HYDROXYACID_DH_1"/>
    <property type="match status" value="1"/>
</dbReference>
<dbReference type="EMBL" id="CABFOC020000018">
    <property type="protein sequence ID" value="CAH0047052.1"/>
    <property type="molecule type" value="Genomic_DNA"/>
</dbReference>
<sequence>MSPSAVSSDEPIVSKNTYRPNIYLLEEFPPAAVEQCQARFHTILPSDPEVRNWKENAESILVREKIISAGDIAGAKRLRAIGKQGTGIDIIDKEACDERGIPILNTPGVNSVSVAELVMALTMGLKRQLHTISIKQSAGVEVRKEHCQGTMMSGKSVGIIGMGAIGTDVARMFQGAFGCHIFAYDPFAPENAWKDIRHTRVQKFEEMLPEVGMLTLHIPLTPQTRGLISKRHFQMMRSQAVIINVARGGIIQEDDLVEALETGLIAGAGLDCHEVEPPVLGKYSRLWATGRVISTPHIGATTVETQVRTATAAMDRIYEYLNTHRI</sequence>
<dbReference type="GO" id="GO:0016616">
    <property type="term" value="F:oxidoreductase activity, acting on the CH-OH group of donors, NAD or NADP as acceptor"/>
    <property type="evidence" value="ECO:0007669"/>
    <property type="project" value="InterPro"/>
</dbReference>
<dbReference type="InterPro" id="IPR006140">
    <property type="entry name" value="D-isomer_DH_NAD-bd"/>
</dbReference>
<evidence type="ECO:0000313" key="8">
    <source>
        <dbReference type="Proteomes" id="UP000775872"/>
    </source>
</evidence>
<accession>A0A9N9Z0X4</accession>
<dbReference type="InterPro" id="IPR029752">
    <property type="entry name" value="D-isomer_DH_CS1"/>
</dbReference>
<evidence type="ECO:0000256" key="4">
    <source>
        <dbReference type="RuleBase" id="RU003719"/>
    </source>
</evidence>
<dbReference type="Proteomes" id="UP000775872">
    <property type="component" value="Unassembled WGS sequence"/>
</dbReference>
<evidence type="ECO:0008006" key="9">
    <source>
        <dbReference type="Google" id="ProtNLM"/>
    </source>
</evidence>
<reference evidence="8" key="1">
    <citation type="submission" date="2019-06" db="EMBL/GenBank/DDBJ databases">
        <authorList>
            <person name="Broberg M."/>
        </authorList>
    </citation>
    <scope>NUCLEOTIDE SEQUENCE [LARGE SCALE GENOMIC DNA]</scope>
</reference>
<evidence type="ECO:0000256" key="2">
    <source>
        <dbReference type="ARBA" id="ARBA00023002"/>
    </source>
</evidence>
<comment type="caution">
    <text evidence="7">The sequence shown here is derived from an EMBL/GenBank/DDBJ whole genome shotgun (WGS) entry which is preliminary data.</text>
</comment>
<dbReference type="SUPFAM" id="SSF51735">
    <property type="entry name" value="NAD(P)-binding Rossmann-fold domains"/>
    <property type="match status" value="1"/>
</dbReference>
<feature type="domain" description="D-isomer specific 2-hydroxyacid dehydrogenase NAD-binding" evidence="6">
    <location>
        <begin position="119"/>
        <end position="299"/>
    </location>
</feature>
<dbReference type="PANTHER" id="PTHR43761">
    <property type="entry name" value="D-ISOMER SPECIFIC 2-HYDROXYACID DEHYDROGENASE FAMILY PROTEIN (AFU_ORTHOLOGUE AFUA_1G13630)"/>
    <property type="match status" value="1"/>
</dbReference>
<dbReference type="InterPro" id="IPR036291">
    <property type="entry name" value="NAD(P)-bd_dom_sf"/>
</dbReference>
<dbReference type="PANTHER" id="PTHR43761:SF1">
    <property type="entry name" value="D-ISOMER SPECIFIC 2-HYDROXYACID DEHYDROGENASE CATALYTIC DOMAIN-CONTAINING PROTEIN-RELATED"/>
    <property type="match status" value="1"/>
</dbReference>
<name>A0A9N9Z0X4_9HYPO</name>
<comment type="similarity">
    <text evidence="1 4">Belongs to the D-isomer specific 2-hydroxyacid dehydrogenase family.</text>
</comment>
<keyword evidence="8" id="KW-1185">Reference proteome</keyword>
<dbReference type="Pfam" id="PF00389">
    <property type="entry name" value="2-Hacid_dh"/>
    <property type="match status" value="1"/>
</dbReference>
<dbReference type="OrthoDB" id="298012at2759"/>
<protein>
    <recommendedName>
        <fullName evidence="9">D-3-phosphoglycerate dehydrogenase</fullName>
    </recommendedName>
</protein>